<comment type="similarity">
    <text evidence="13">Belongs to the binding-protein-dependent transport system permease family.</text>
</comment>
<evidence type="ECO:0000256" key="2">
    <source>
        <dbReference type="ARBA" id="ARBA00004202"/>
    </source>
</evidence>
<evidence type="ECO:0000259" key="14">
    <source>
        <dbReference type="PROSITE" id="PS50893"/>
    </source>
</evidence>
<dbReference type="CDD" id="cd03257">
    <property type="entry name" value="ABC_NikE_OppD_transporters"/>
    <property type="match status" value="1"/>
</dbReference>
<dbReference type="PANTHER" id="PTHR43297:SF14">
    <property type="entry name" value="ATPASE AAA-TYPE CORE DOMAIN-CONTAINING PROTEIN"/>
    <property type="match status" value="1"/>
</dbReference>
<comment type="subcellular location">
    <subcellularLocation>
        <location evidence="13">Cell membrane</location>
        <topology evidence="13">Multi-pass membrane protein</topology>
    </subcellularLocation>
    <subcellularLocation>
        <location evidence="2">Cell membrane</location>
        <topology evidence="2">Peripheral membrane protein</topology>
    </subcellularLocation>
    <subcellularLocation>
        <location evidence="1">Membrane</location>
        <topology evidence="1">Multi-pass membrane protein</topology>
    </subcellularLocation>
</comment>
<keyword evidence="11 13" id="KW-1133">Transmembrane helix</keyword>
<evidence type="ECO:0000313" key="16">
    <source>
        <dbReference type="EMBL" id="ASV69964.1"/>
    </source>
</evidence>
<keyword evidence="5" id="KW-1003">Cell membrane</keyword>
<dbReference type="Proteomes" id="UP000215137">
    <property type="component" value="Chromosome"/>
</dbReference>
<organism evidence="16 17">
    <name type="scientific">Cytobacillus kochii</name>
    <dbReference type="NCBI Taxonomy" id="859143"/>
    <lineage>
        <taxon>Bacteria</taxon>
        <taxon>Bacillati</taxon>
        <taxon>Bacillota</taxon>
        <taxon>Bacilli</taxon>
        <taxon>Bacillales</taxon>
        <taxon>Bacillaceae</taxon>
        <taxon>Cytobacillus</taxon>
    </lineage>
</organism>
<feature type="domain" description="ABC transporter" evidence="14">
    <location>
        <begin position="243"/>
        <end position="490"/>
    </location>
</feature>
<dbReference type="KEGG" id="bko:CKF48_06055"/>
<dbReference type="EMBL" id="CP022983">
    <property type="protein sequence ID" value="ASV69964.1"/>
    <property type="molecule type" value="Genomic_DNA"/>
</dbReference>
<accession>A0A248TP08</accession>
<evidence type="ECO:0000256" key="9">
    <source>
        <dbReference type="ARBA" id="ARBA00022840"/>
    </source>
</evidence>
<proteinExistence type="inferred from homology"/>
<dbReference type="InterPro" id="IPR050388">
    <property type="entry name" value="ABC_Ni/Peptide_Import"/>
</dbReference>
<evidence type="ECO:0000256" key="12">
    <source>
        <dbReference type="ARBA" id="ARBA00023136"/>
    </source>
</evidence>
<protein>
    <submittedName>
        <fullName evidence="16">ABC transporter</fullName>
    </submittedName>
</protein>
<keyword evidence="6" id="KW-0997">Cell inner membrane</keyword>
<name>A0A248TP08_9BACI</name>
<keyword evidence="8" id="KW-0547">Nucleotide-binding</keyword>
<keyword evidence="7 13" id="KW-0812">Transmembrane</keyword>
<dbReference type="SUPFAM" id="SSF52540">
    <property type="entry name" value="P-loop containing nucleoside triphosphate hydrolases"/>
    <property type="match status" value="1"/>
</dbReference>
<gene>
    <name evidence="16" type="ORF">CKF48_06055</name>
</gene>
<dbReference type="InterPro" id="IPR027417">
    <property type="entry name" value="P-loop_NTPase"/>
</dbReference>
<keyword evidence="4 13" id="KW-0813">Transport</keyword>
<feature type="transmembrane region" description="Helical" evidence="13">
    <location>
        <begin position="17"/>
        <end position="41"/>
    </location>
</feature>
<keyword evidence="17" id="KW-1185">Reference proteome</keyword>
<dbReference type="Gene3D" id="3.40.50.300">
    <property type="entry name" value="P-loop containing nucleotide triphosphate hydrolases"/>
    <property type="match status" value="1"/>
</dbReference>
<dbReference type="InterPro" id="IPR003439">
    <property type="entry name" value="ABC_transporter-like_ATP-bd"/>
</dbReference>
<evidence type="ECO:0000256" key="6">
    <source>
        <dbReference type="ARBA" id="ARBA00022519"/>
    </source>
</evidence>
<evidence type="ECO:0000256" key="13">
    <source>
        <dbReference type="RuleBase" id="RU363032"/>
    </source>
</evidence>
<feature type="transmembrane region" description="Helical" evidence="13">
    <location>
        <begin position="61"/>
        <end position="88"/>
    </location>
</feature>
<feature type="domain" description="ABC transmembrane type-1" evidence="15">
    <location>
        <begin position="13"/>
        <end position="205"/>
    </location>
</feature>
<keyword evidence="10" id="KW-1278">Translocase</keyword>
<dbReference type="PANTHER" id="PTHR43297">
    <property type="entry name" value="OLIGOPEPTIDE TRANSPORT ATP-BINDING PROTEIN APPD"/>
    <property type="match status" value="1"/>
</dbReference>
<dbReference type="InterPro" id="IPR000515">
    <property type="entry name" value="MetI-like"/>
</dbReference>
<dbReference type="SUPFAM" id="SSF161098">
    <property type="entry name" value="MetI-like"/>
    <property type="match status" value="1"/>
</dbReference>
<evidence type="ECO:0000256" key="1">
    <source>
        <dbReference type="ARBA" id="ARBA00004141"/>
    </source>
</evidence>
<dbReference type="PROSITE" id="PS50928">
    <property type="entry name" value="ABC_TM1"/>
    <property type="match status" value="1"/>
</dbReference>
<dbReference type="AlphaFoldDB" id="A0A248TP08"/>
<keyword evidence="12 13" id="KW-0472">Membrane</keyword>
<dbReference type="GO" id="GO:0055085">
    <property type="term" value="P:transmembrane transport"/>
    <property type="evidence" value="ECO:0007669"/>
    <property type="project" value="InterPro"/>
</dbReference>
<dbReference type="Pfam" id="PF00528">
    <property type="entry name" value="BPD_transp_1"/>
    <property type="match status" value="1"/>
</dbReference>
<reference evidence="16 17" key="1">
    <citation type="submission" date="2017-08" db="EMBL/GenBank/DDBJ databases">
        <title>Complete Genome Sequence of Bacillus kochii Oregon-R-modENCODE STRAIN BDGP4, isolated from Drosophila melanogaster gut.</title>
        <authorList>
            <person name="Wan K.H."/>
            <person name="Yu C."/>
            <person name="Park S."/>
            <person name="Hammonds A.S."/>
            <person name="Booth B.W."/>
            <person name="Celniker S.E."/>
        </authorList>
    </citation>
    <scope>NUCLEOTIDE SEQUENCE [LARGE SCALE GENOMIC DNA]</scope>
    <source>
        <strain evidence="16 17">BDGP4</strain>
    </source>
</reference>
<dbReference type="PROSITE" id="PS50893">
    <property type="entry name" value="ABC_TRANSPORTER_2"/>
    <property type="match status" value="1"/>
</dbReference>
<feature type="transmembrane region" description="Helical" evidence="13">
    <location>
        <begin position="126"/>
        <end position="148"/>
    </location>
</feature>
<dbReference type="PROSITE" id="PS00211">
    <property type="entry name" value="ABC_TRANSPORTER_1"/>
    <property type="match status" value="1"/>
</dbReference>
<dbReference type="GO" id="GO:0005524">
    <property type="term" value="F:ATP binding"/>
    <property type="evidence" value="ECO:0007669"/>
    <property type="project" value="UniProtKB-KW"/>
</dbReference>
<dbReference type="GO" id="GO:0005886">
    <property type="term" value="C:plasma membrane"/>
    <property type="evidence" value="ECO:0007669"/>
    <property type="project" value="UniProtKB-SubCell"/>
</dbReference>
<keyword evidence="9" id="KW-0067">ATP-binding</keyword>
<sequence>MGQDILAELAVGARTSLFIGIASAILAVFIGGLIGVLAGYIGGRFETVVLRIIDIVLTLPFLPLMIVVAVYMGAGIFTLVFVITLVMWAGKARQIRAQTLSIKHTGPVLAAKTMGASHFYIFYKHILPGVVPIFIPQFVTGVNAAILMESSLSFLGMGDPLTKSWGSILFYANSRSAFLTEAWVWWIIPPGVCIVIVVLAFSLMGYYLEERFNPRLGDYSVREKRKKQPVKTKEHQSSKGILLSVESLTVAYPKSGDYRSVVDDVSFVVKHGEVLGIVGESGSGKSTIATAIIQQLKRPAKESGEIYFEGNLVQHFGDERLRQMRGKEIGYIAQAAMNALNPVIRIDKQLQEAVRAHYQLSNKEMDVRVIEVLQQVGLDEKWRFAYPHELSGGMKQRVIIAMALINKPKLVIADEPTTGLDVIVQVEIVQLLRKLQKELGISMIYISHDLPSVLSVTDRLMIMKEGQKVEEGPSVELSKVSTNPYTRVLIDSIPTLYPKKETVEVSR</sequence>
<dbReference type="InterPro" id="IPR017871">
    <property type="entry name" value="ABC_transporter-like_CS"/>
</dbReference>
<evidence type="ECO:0000256" key="5">
    <source>
        <dbReference type="ARBA" id="ARBA00022475"/>
    </source>
</evidence>
<dbReference type="InterPro" id="IPR003593">
    <property type="entry name" value="AAA+_ATPase"/>
</dbReference>
<dbReference type="GO" id="GO:0016887">
    <property type="term" value="F:ATP hydrolysis activity"/>
    <property type="evidence" value="ECO:0007669"/>
    <property type="project" value="InterPro"/>
</dbReference>
<dbReference type="SMART" id="SM00382">
    <property type="entry name" value="AAA"/>
    <property type="match status" value="1"/>
</dbReference>
<evidence type="ECO:0000256" key="7">
    <source>
        <dbReference type="ARBA" id="ARBA00022692"/>
    </source>
</evidence>
<dbReference type="Pfam" id="PF00005">
    <property type="entry name" value="ABC_tran"/>
    <property type="match status" value="1"/>
</dbReference>
<evidence type="ECO:0000256" key="4">
    <source>
        <dbReference type="ARBA" id="ARBA00022448"/>
    </source>
</evidence>
<evidence type="ECO:0000256" key="3">
    <source>
        <dbReference type="ARBA" id="ARBA00005417"/>
    </source>
</evidence>
<evidence type="ECO:0000256" key="8">
    <source>
        <dbReference type="ARBA" id="ARBA00022741"/>
    </source>
</evidence>
<evidence type="ECO:0000313" key="17">
    <source>
        <dbReference type="Proteomes" id="UP000215137"/>
    </source>
</evidence>
<dbReference type="OrthoDB" id="9783218at2"/>
<feature type="transmembrane region" description="Helical" evidence="13">
    <location>
        <begin position="183"/>
        <end position="208"/>
    </location>
</feature>
<evidence type="ECO:0000256" key="10">
    <source>
        <dbReference type="ARBA" id="ARBA00022967"/>
    </source>
</evidence>
<dbReference type="InterPro" id="IPR035906">
    <property type="entry name" value="MetI-like_sf"/>
</dbReference>
<dbReference type="Gene3D" id="1.10.3720.10">
    <property type="entry name" value="MetI-like"/>
    <property type="match status" value="1"/>
</dbReference>
<dbReference type="CDD" id="cd06261">
    <property type="entry name" value="TM_PBP2"/>
    <property type="match status" value="1"/>
</dbReference>
<comment type="similarity">
    <text evidence="3">Belongs to the ABC transporter superfamily.</text>
</comment>
<evidence type="ECO:0000256" key="11">
    <source>
        <dbReference type="ARBA" id="ARBA00022989"/>
    </source>
</evidence>
<evidence type="ECO:0000259" key="15">
    <source>
        <dbReference type="PROSITE" id="PS50928"/>
    </source>
</evidence>